<keyword evidence="2" id="KW-0479">Metal-binding</keyword>
<dbReference type="OrthoDB" id="10394256at2759"/>
<protein>
    <recommendedName>
        <fullName evidence="6">A20-type domain-containing protein</fullName>
    </recommendedName>
</protein>
<feature type="region of interest" description="Disordered" evidence="5">
    <location>
        <begin position="331"/>
        <end position="362"/>
    </location>
</feature>
<dbReference type="SMART" id="SM00154">
    <property type="entry name" value="ZnF_AN1"/>
    <property type="match status" value="1"/>
</dbReference>
<organism evidence="7 8">
    <name type="scientific">Acer yangbiense</name>
    <dbReference type="NCBI Taxonomy" id="1000413"/>
    <lineage>
        <taxon>Eukaryota</taxon>
        <taxon>Viridiplantae</taxon>
        <taxon>Streptophyta</taxon>
        <taxon>Embryophyta</taxon>
        <taxon>Tracheophyta</taxon>
        <taxon>Spermatophyta</taxon>
        <taxon>Magnoliopsida</taxon>
        <taxon>eudicotyledons</taxon>
        <taxon>Gunneridae</taxon>
        <taxon>Pentapetalae</taxon>
        <taxon>rosids</taxon>
        <taxon>malvids</taxon>
        <taxon>Sapindales</taxon>
        <taxon>Sapindaceae</taxon>
        <taxon>Hippocastanoideae</taxon>
        <taxon>Acereae</taxon>
        <taxon>Acer</taxon>
    </lineage>
</organism>
<dbReference type="AlphaFoldDB" id="A0A5C7INJ6"/>
<dbReference type="PANTHER" id="PTHR10634:SF124">
    <property type="entry name" value="ZINC FINGER A20 AND AN1 DOMAIN-CONTAINING STRESS-ASSOCIATED PROTEIN 8-RELATED"/>
    <property type="match status" value="1"/>
</dbReference>
<keyword evidence="4" id="KW-0862">Zinc</keyword>
<reference evidence="8" key="1">
    <citation type="journal article" date="2019" name="Gigascience">
        <title>De novo genome assembly of the endangered Acer yangbiense, a plant species with extremely small populations endemic to Yunnan Province, China.</title>
        <authorList>
            <person name="Yang J."/>
            <person name="Wariss H.M."/>
            <person name="Tao L."/>
            <person name="Zhang R."/>
            <person name="Yun Q."/>
            <person name="Hollingsworth P."/>
            <person name="Dao Z."/>
            <person name="Luo G."/>
            <person name="Guo H."/>
            <person name="Ma Y."/>
            <person name="Sun W."/>
        </authorList>
    </citation>
    <scope>NUCLEOTIDE SEQUENCE [LARGE SCALE GENOMIC DNA]</scope>
    <source>
        <strain evidence="8">cv. Malutang</strain>
    </source>
</reference>
<dbReference type="InterPro" id="IPR000058">
    <property type="entry name" value="Znf_AN1"/>
</dbReference>
<dbReference type="GO" id="GO:0003677">
    <property type="term" value="F:DNA binding"/>
    <property type="evidence" value="ECO:0007669"/>
    <property type="project" value="InterPro"/>
</dbReference>
<dbReference type="EMBL" id="VAHF01000002">
    <property type="protein sequence ID" value="TXG70775.1"/>
    <property type="molecule type" value="Genomic_DNA"/>
</dbReference>
<dbReference type="PANTHER" id="PTHR10634">
    <property type="entry name" value="AN1-TYPE ZINC FINGER PROTEIN"/>
    <property type="match status" value="1"/>
</dbReference>
<dbReference type="Pfam" id="PF01754">
    <property type="entry name" value="zf-A20"/>
    <property type="match status" value="2"/>
</dbReference>
<keyword evidence="3" id="KW-0863">Zinc-finger</keyword>
<comment type="caution">
    <text evidence="7">The sequence shown here is derived from an EMBL/GenBank/DDBJ whole genome shotgun (WGS) entry which is preliminary data.</text>
</comment>
<dbReference type="SUPFAM" id="SSF57716">
    <property type="entry name" value="Glucocorticoid receptor-like (DNA-binding domain)"/>
    <property type="match status" value="2"/>
</dbReference>
<name>A0A5C7INJ6_9ROSI</name>
<dbReference type="Proteomes" id="UP000323000">
    <property type="component" value="Chromosome 2"/>
</dbReference>
<evidence type="ECO:0000313" key="7">
    <source>
        <dbReference type="EMBL" id="TXG70775.1"/>
    </source>
</evidence>
<feature type="region of interest" description="Disordered" evidence="5">
    <location>
        <begin position="53"/>
        <end position="87"/>
    </location>
</feature>
<dbReference type="InterPro" id="IPR035896">
    <property type="entry name" value="AN1-like_Znf"/>
</dbReference>
<feature type="domain" description="A20-type" evidence="6">
    <location>
        <begin position="280"/>
        <end position="314"/>
    </location>
</feature>
<dbReference type="Gene3D" id="4.10.1110.10">
    <property type="entry name" value="AN1-like Zinc finger"/>
    <property type="match status" value="1"/>
</dbReference>
<dbReference type="Gene3D" id="1.20.5.4770">
    <property type="match status" value="2"/>
</dbReference>
<proteinExistence type="predicted"/>
<feature type="compositionally biased region" description="Polar residues" evidence="5">
    <location>
        <begin position="331"/>
        <end position="354"/>
    </location>
</feature>
<gene>
    <name evidence="7" type="ORF">EZV62_005710</name>
</gene>
<accession>A0A5C7INJ6</accession>
<evidence type="ECO:0000256" key="5">
    <source>
        <dbReference type="SAM" id="MobiDB-lite"/>
    </source>
</evidence>
<dbReference type="SMART" id="SM00259">
    <property type="entry name" value="ZnF_A20"/>
    <property type="match status" value="2"/>
</dbReference>
<dbReference type="SUPFAM" id="SSF118310">
    <property type="entry name" value="AN1-like Zinc finger"/>
    <property type="match status" value="1"/>
</dbReference>
<dbReference type="GO" id="GO:0008270">
    <property type="term" value="F:zinc ion binding"/>
    <property type="evidence" value="ECO:0007669"/>
    <property type="project" value="UniProtKB-KW"/>
</dbReference>
<evidence type="ECO:0000313" key="8">
    <source>
        <dbReference type="Proteomes" id="UP000323000"/>
    </source>
</evidence>
<evidence type="ECO:0000256" key="1">
    <source>
        <dbReference type="ARBA" id="ARBA00003732"/>
    </source>
</evidence>
<sequence length="406" mass="45031">MDSATTSNNVSDRGLCIKGCGFYRSEETKNMCSKCYNHFLKKQIIKELERSPFVHTKPPNHSPSSPDHTPFEQDSGSKMPNADGFGSDSGLRLKSRCKNCNKKVGLTGFKCRCGDLFCGMHRTGTPTLEPHHWPSTHYPTCFLLQFLHLLFNLEPESEPNPAAFSILEPESCSNSNRSPHRHLNPINPTFLWHLLHLLFDLEPEESKPKLKAFGVFKPESSSSIAVLEEKTEEGLDGNFVSASDKLSSATITVSDTEETEEGLDDSKEEATMYSTTTSNATVRGLCVEGCGFYGSEETRNMCSKRYNHFLKTQIIDRSTAKELESLSLAHTKQPNPSLSSSNHTLFDQDSSSKMPNAAGFGLDTGSRLKSRCKRLQQEGWVDGVQVPVRGPILREAPVRDGAFLSV</sequence>
<comment type="function">
    <text evidence="1">May be involved in environmental stress response.</text>
</comment>
<dbReference type="PROSITE" id="PS51036">
    <property type="entry name" value="ZF_A20"/>
    <property type="match status" value="2"/>
</dbReference>
<evidence type="ECO:0000259" key="6">
    <source>
        <dbReference type="PROSITE" id="PS51036"/>
    </source>
</evidence>
<feature type="compositionally biased region" description="Polar residues" evidence="5">
    <location>
        <begin position="62"/>
        <end position="78"/>
    </location>
</feature>
<evidence type="ECO:0000256" key="2">
    <source>
        <dbReference type="ARBA" id="ARBA00022723"/>
    </source>
</evidence>
<keyword evidence="8" id="KW-1185">Reference proteome</keyword>
<evidence type="ECO:0000256" key="3">
    <source>
        <dbReference type="ARBA" id="ARBA00022771"/>
    </source>
</evidence>
<evidence type="ECO:0000256" key="4">
    <source>
        <dbReference type="ARBA" id="ARBA00022833"/>
    </source>
</evidence>
<dbReference type="InterPro" id="IPR002653">
    <property type="entry name" value="Znf_A20"/>
</dbReference>
<dbReference type="InterPro" id="IPR050652">
    <property type="entry name" value="AN1_A20_ZnFinger"/>
</dbReference>
<feature type="domain" description="A20-type" evidence="6">
    <location>
        <begin position="10"/>
        <end position="44"/>
    </location>
</feature>